<gene>
    <name evidence="1" type="ORF">TIFTF001_020470</name>
</gene>
<organism evidence="1 2">
    <name type="scientific">Ficus carica</name>
    <name type="common">Common fig</name>
    <dbReference type="NCBI Taxonomy" id="3494"/>
    <lineage>
        <taxon>Eukaryota</taxon>
        <taxon>Viridiplantae</taxon>
        <taxon>Streptophyta</taxon>
        <taxon>Embryophyta</taxon>
        <taxon>Tracheophyta</taxon>
        <taxon>Spermatophyta</taxon>
        <taxon>Magnoliopsida</taxon>
        <taxon>eudicotyledons</taxon>
        <taxon>Gunneridae</taxon>
        <taxon>Pentapetalae</taxon>
        <taxon>rosids</taxon>
        <taxon>fabids</taxon>
        <taxon>Rosales</taxon>
        <taxon>Moraceae</taxon>
        <taxon>Ficeae</taxon>
        <taxon>Ficus</taxon>
    </lineage>
</organism>
<dbReference type="AlphaFoldDB" id="A0AA88AEZ0"/>
<evidence type="ECO:0000313" key="1">
    <source>
        <dbReference type="EMBL" id="GMN51304.1"/>
    </source>
</evidence>
<reference evidence="1" key="1">
    <citation type="submission" date="2023-07" db="EMBL/GenBank/DDBJ databases">
        <title>draft genome sequence of fig (Ficus carica).</title>
        <authorList>
            <person name="Takahashi T."/>
            <person name="Nishimura K."/>
        </authorList>
    </citation>
    <scope>NUCLEOTIDE SEQUENCE</scope>
</reference>
<comment type="caution">
    <text evidence="1">The sequence shown here is derived from an EMBL/GenBank/DDBJ whole genome shotgun (WGS) entry which is preliminary data.</text>
</comment>
<proteinExistence type="predicted"/>
<keyword evidence="2" id="KW-1185">Reference proteome</keyword>
<protein>
    <submittedName>
        <fullName evidence="1">Uncharacterized protein</fullName>
    </submittedName>
</protein>
<name>A0AA88AEZ0_FICCA</name>
<sequence length="85" mass="9112">MSQTGKERSGLCSLRLVAAEVGLRRREVVCLCGGMRWRAREAGLAGFAAACDGLGSWWCAREVGVRDGGGRRWQFKGSSQVSGGH</sequence>
<dbReference type="EMBL" id="BTGU01000037">
    <property type="protein sequence ID" value="GMN51304.1"/>
    <property type="molecule type" value="Genomic_DNA"/>
</dbReference>
<evidence type="ECO:0000313" key="2">
    <source>
        <dbReference type="Proteomes" id="UP001187192"/>
    </source>
</evidence>
<accession>A0AA88AEZ0</accession>
<dbReference type="Proteomes" id="UP001187192">
    <property type="component" value="Unassembled WGS sequence"/>
</dbReference>